<dbReference type="Gene3D" id="1.10.533.10">
    <property type="entry name" value="Death Domain, Fas"/>
    <property type="match status" value="2"/>
</dbReference>
<dbReference type="Gene3D" id="2.60.220.30">
    <property type="match status" value="1"/>
</dbReference>
<dbReference type="OrthoDB" id="6118651at2759"/>
<evidence type="ECO:0000256" key="1">
    <source>
        <dbReference type="SAM" id="Coils"/>
    </source>
</evidence>
<dbReference type="PROSITE" id="PS50017">
    <property type="entry name" value="DEATH_DOMAIN"/>
    <property type="match status" value="2"/>
</dbReference>
<dbReference type="EMBL" id="CAJNON010000013">
    <property type="protein sequence ID" value="CAF0776677.1"/>
    <property type="molecule type" value="Genomic_DNA"/>
</dbReference>
<reference evidence="3" key="1">
    <citation type="submission" date="2021-02" db="EMBL/GenBank/DDBJ databases">
        <authorList>
            <person name="Nowell W R."/>
        </authorList>
    </citation>
    <scope>NUCLEOTIDE SEQUENCE</scope>
</reference>
<proteinExistence type="predicted"/>
<dbReference type="CDD" id="cd22249">
    <property type="entry name" value="UDM1_RNF168_RNF169-like"/>
    <property type="match status" value="1"/>
</dbReference>
<protein>
    <recommendedName>
        <fullName evidence="2">Death domain-containing protein</fullName>
    </recommendedName>
</protein>
<name>A0A813R8B8_9BILA</name>
<feature type="domain" description="Death" evidence="2">
    <location>
        <begin position="732"/>
        <end position="803"/>
    </location>
</feature>
<dbReference type="InterPro" id="IPR000488">
    <property type="entry name" value="Death_dom"/>
</dbReference>
<dbReference type="AlphaFoldDB" id="A0A813R8B8"/>
<dbReference type="PANTHER" id="PTHR28336:SF4">
    <property type="entry name" value="DEATH DOMAIN-CONTAINING PROTEIN 1"/>
    <property type="match status" value="1"/>
</dbReference>
<comment type="caution">
    <text evidence="3">The sequence shown here is derived from an EMBL/GenBank/DDBJ whole genome shotgun (WGS) entry which is preliminary data.</text>
</comment>
<dbReference type="GO" id="GO:0007165">
    <property type="term" value="P:signal transduction"/>
    <property type="evidence" value="ECO:0007669"/>
    <property type="project" value="InterPro"/>
</dbReference>
<dbReference type="InterPro" id="IPR011029">
    <property type="entry name" value="DEATH-like_dom_sf"/>
</dbReference>
<dbReference type="Proteomes" id="UP000663891">
    <property type="component" value="Unassembled WGS sequence"/>
</dbReference>
<feature type="domain" description="Death" evidence="2">
    <location>
        <begin position="839"/>
        <end position="906"/>
    </location>
</feature>
<evidence type="ECO:0000313" key="3">
    <source>
        <dbReference type="EMBL" id="CAF0776677.1"/>
    </source>
</evidence>
<organism evidence="3 4">
    <name type="scientific">Adineta steineri</name>
    <dbReference type="NCBI Taxonomy" id="433720"/>
    <lineage>
        <taxon>Eukaryota</taxon>
        <taxon>Metazoa</taxon>
        <taxon>Spiralia</taxon>
        <taxon>Gnathifera</taxon>
        <taxon>Rotifera</taxon>
        <taxon>Eurotatoria</taxon>
        <taxon>Bdelloidea</taxon>
        <taxon>Adinetida</taxon>
        <taxon>Adinetidae</taxon>
        <taxon>Adineta</taxon>
    </lineage>
</organism>
<sequence>MVSITMLDKTLSDLRREIIDLQQTNISPNYDTNKLYSIINISRDSLKETEKFQQQILNQLQQFENSLADINQILRNNIEQKLQLQHQQQSSDDIEIRAKLMALNAEALECRAVAVQLQQEARMVLSKAAEIEKLANDELDQQKLEMKEKQQEKERNRAAELERRVKLEEERQRLKELQQQQERILAMTKIPLHEDEYTNWSIREFMYNDQNPPCIIRTSPNDLSMPIDITYIDIAETEHLLDNQEELISTPLRVKFNSVESKQQLIILAIPYIIKRSLHRENIIKIRQSNGLWLSTETNESSFDSYKDKHFVECKLNKSSICAVVSRLKRDTIFIENQTSDRYVSSADPRFTLQWPENVSKNNFYIRTCIQPVDLPTFTQFCQRFIHECRGLLAVGPIIELNYDDINLLKPIQFTLPILVQPKKKTLPSKTTQMSMDAGSTTQESQQDIIAQQQQLIFKSMLGENLSNERLILLYSNSNENIWHIDTDIRLIDSKLHDIITTDIQYLHSRMIVVRYDKQLMSLKQLQTTLSLFEQTLNQRSATLILRHRSLIPNEICLTCCSTQRIDTIDNDIKKENYTNNDEQIKEIILQEGQLLELRFRGNVLPINNNNQQSATPFAFNTNFPFFFETNISEIDKYCQHLSSCYYGYIQIYSKRKHYQNVLKDIDKKKQQIDTVKQESSHENESCLAEILVSLPKVSKEVRIPIEKTLSTFTGEGILTSSLFRDMAASLVGDEWRWLASCLGMTNIRIEAIEHDYHNDAPYYMLLTWFKRVPRSSDKLLTLTHALVSINRWDLAQELQTIKDEQRHEQRTLSKEQQLKLFRTPFNRICQRDECIRIWKQLARELMLNNEEIQRIEGQYPSKHERCLRSLEHWALNQTLVDIPSLARIIRTLGFKSLAREIENMA</sequence>
<dbReference type="PANTHER" id="PTHR28336">
    <property type="entry name" value="BA1-643"/>
    <property type="match status" value="1"/>
</dbReference>
<dbReference type="SUPFAM" id="SSF47986">
    <property type="entry name" value="DEATH domain"/>
    <property type="match status" value="2"/>
</dbReference>
<keyword evidence="1" id="KW-0175">Coiled coil</keyword>
<dbReference type="CDD" id="cd01670">
    <property type="entry name" value="Death"/>
    <property type="match status" value="1"/>
</dbReference>
<evidence type="ECO:0000313" key="4">
    <source>
        <dbReference type="Proteomes" id="UP000663891"/>
    </source>
</evidence>
<dbReference type="Pfam" id="PF00531">
    <property type="entry name" value="Death"/>
    <property type="match status" value="2"/>
</dbReference>
<feature type="coiled-coil region" evidence="1">
    <location>
        <begin position="132"/>
        <end position="187"/>
    </location>
</feature>
<evidence type="ECO:0000259" key="2">
    <source>
        <dbReference type="PROSITE" id="PS50017"/>
    </source>
</evidence>
<gene>
    <name evidence="3" type="ORF">VCS650_LOCUS2690</name>
</gene>
<accession>A0A813R8B8</accession>